<evidence type="ECO:0000256" key="1">
    <source>
        <dbReference type="SAM" id="Phobius"/>
    </source>
</evidence>
<protein>
    <submittedName>
        <fullName evidence="2">Uncharacterized protein</fullName>
    </submittedName>
</protein>
<accession>A0A2Z3RY38</accession>
<dbReference type="RefSeq" id="WP_110232922.1">
    <property type="nucleotide sequence ID" value="NZ_CP023994.1"/>
</dbReference>
<dbReference type="Proteomes" id="UP000246894">
    <property type="component" value="Chromosome"/>
</dbReference>
<keyword evidence="1" id="KW-1133">Transmembrane helix</keyword>
<dbReference type="OrthoDB" id="5125140at2"/>
<keyword evidence="1" id="KW-0812">Transmembrane</keyword>
<dbReference type="EMBL" id="CP023994">
    <property type="protein sequence ID" value="AWR21034.1"/>
    <property type="molecule type" value="Genomic_DNA"/>
</dbReference>
<evidence type="ECO:0000313" key="2">
    <source>
        <dbReference type="EMBL" id="AWR21034.1"/>
    </source>
</evidence>
<keyword evidence="1" id="KW-0472">Membrane</keyword>
<feature type="transmembrane region" description="Helical" evidence="1">
    <location>
        <begin position="137"/>
        <end position="156"/>
    </location>
</feature>
<name>A0A2Z3RY38_9MICO</name>
<feature type="transmembrane region" description="Helical" evidence="1">
    <location>
        <begin position="43"/>
        <end position="65"/>
    </location>
</feature>
<gene>
    <name evidence="2" type="ORF">AURMO_00417</name>
</gene>
<feature type="transmembrane region" description="Helical" evidence="1">
    <location>
        <begin position="77"/>
        <end position="99"/>
    </location>
</feature>
<dbReference type="AlphaFoldDB" id="A0A2Z3RY38"/>
<evidence type="ECO:0000313" key="3">
    <source>
        <dbReference type="Proteomes" id="UP000246894"/>
    </source>
</evidence>
<proteinExistence type="predicted"/>
<organism evidence="2 3">
    <name type="scientific">Aurantimicrobium photophilum</name>
    <dbReference type="NCBI Taxonomy" id="1987356"/>
    <lineage>
        <taxon>Bacteria</taxon>
        <taxon>Bacillati</taxon>
        <taxon>Actinomycetota</taxon>
        <taxon>Actinomycetes</taxon>
        <taxon>Micrococcales</taxon>
        <taxon>Microbacteriaceae</taxon>
        <taxon>Aurantimicrobium</taxon>
    </lineage>
</organism>
<dbReference type="KEGG" id="aum:AURMO_00417"/>
<feature type="transmembrane region" description="Helical" evidence="1">
    <location>
        <begin position="111"/>
        <end position="131"/>
    </location>
</feature>
<keyword evidence="3" id="KW-1185">Reference proteome</keyword>
<sequence>MVTRLQVKVKTFFKEMQEMTEITPEKPNNPGSNGRGQKRRSPLAIFLGVLVSIEAMLVSAGALYFLSRIFLETPDNLTGAIVIFGITLVMAVGLIATSIGTFRAQPWTRGAILTWQILQFAIATSFIQGIIEWQPVGWTLIALSFATCFLVVKQMLKPTD</sequence>
<reference evidence="2 3" key="1">
    <citation type="submission" date="2017-10" db="EMBL/GenBank/DDBJ databases">
        <title>Genome of an Actinobacterium that displays light-enhanced growth.</title>
        <authorList>
            <person name="Maresca J.A."/>
            <person name="Hempel P."/>
            <person name="Shevchenko O."/>
            <person name="Miller K.J."/>
            <person name="Hahn M.W."/>
        </authorList>
    </citation>
    <scope>NUCLEOTIDE SEQUENCE [LARGE SCALE GENOMIC DNA]</scope>
    <source>
        <strain evidence="2 3">MWH-Mo1</strain>
    </source>
</reference>